<keyword evidence="3" id="KW-1185">Reference proteome</keyword>
<name>A0AAV7QXX5_PLEWA</name>
<comment type="caution">
    <text evidence="2">The sequence shown here is derived from an EMBL/GenBank/DDBJ whole genome shotgun (WGS) entry which is preliminary data.</text>
</comment>
<organism evidence="2 3">
    <name type="scientific">Pleurodeles waltl</name>
    <name type="common">Iberian ribbed newt</name>
    <dbReference type="NCBI Taxonomy" id="8319"/>
    <lineage>
        <taxon>Eukaryota</taxon>
        <taxon>Metazoa</taxon>
        <taxon>Chordata</taxon>
        <taxon>Craniata</taxon>
        <taxon>Vertebrata</taxon>
        <taxon>Euteleostomi</taxon>
        <taxon>Amphibia</taxon>
        <taxon>Batrachia</taxon>
        <taxon>Caudata</taxon>
        <taxon>Salamandroidea</taxon>
        <taxon>Salamandridae</taxon>
        <taxon>Pleurodelinae</taxon>
        <taxon>Pleurodeles</taxon>
    </lineage>
</organism>
<evidence type="ECO:0000313" key="3">
    <source>
        <dbReference type="Proteomes" id="UP001066276"/>
    </source>
</evidence>
<proteinExistence type="predicted"/>
<evidence type="ECO:0000313" key="2">
    <source>
        <dbReference type="EMBL" id="KAJ1145371.1"/>
    </source>
</evidence>
<feature type="region of interest" description="Disordered" evidence="1">
    <location>
        <begin position="1"/>
        <end position="77"/>
    </location>
</feature>
<protein>
    <submittedName>
        <fullName evidence="2">Uncharacterized protein</fullName>
    </submittedName>
</protein>
<accession>A0AAV7QXX5</accession>
<gene>
    <name evidence="2" type="ORF">NDU88_011660</name>
</gene>
<sequence length="103" mass="11190">MYAGRTTFTIGEVTTGSVPSAGTTTSFEDEEKRRPPGLSDRFYNASVVADVPGRETDTEAPTYNNQSLPESTRNDSNVRNVSTKVYYENATLAMAMRVNATVG</sequence>
<feature type="compositionally biased region" description="Polar residues" evidence="1">
    <location>
        <begin position="1"/>
        <end position="26"/>
    </location>
</feature>
<evidence type="ECO:0000256" key="1">
    <source>
        <dbReference type="SAM" id="MobiDB-lite"/>
    </source>
</evidence>
<feature type="compositionally biased region" description="Polar residues" evidence="1">
    <location>
        <begin position="59"/>
        <end position="77"/>
    </location>
</feature>
<reference evidence="2" key="1">
    <citation type="journal article" date="2022" name="bioRxiv">
        <title>Sequencing and chromosome-scale assembly of the giantPleurodeles waltlgenome.</title>
        <authorList>
            <person name="Brown T."/>
            <person name="Elewa A."/>
            <person name="Iarovenko S."/>
            <person name="Subramanian E."/>
            <person name="Araus A.J."/>
            <person name="Petzold A."/>
            <person name="Susuki M."/>
            <person name="Suzuki K.-i.T."/>
            <person name="Hayashi T."/>
            <person name="Toyoda A."/>
            <person name="Oliveira C."/>
            <person name="Osipova E."/>
            <person name="Leigh N.D."/>
            <person name="Simon A."/>
            <person name="Yun M.H."/>
        </authorList>
    </citation>
    <scope>NUCLEOTIDE SEQUENCE</scope>
    <source>
        <strain evidence="2">20211129_DDA</strain>
        <tissue evidence="2">Liver</tissue>
    </source>
</reference>
<dbReference type="AlphaFoldDB" id="A0AAV7QXX5"/>
<dbReference type="Proteomes" id="UP001066276">
    <property type="component" value="Chromosome 6"/>
</dbReference>
<dbReference type="EMBL" id="JANPWB010000010">
    <property type="protein sequence ID" value="KAJ1145371.1"/>
    <property type="molecule type" value="Genomic_DNA"/>
</dbReference>